<sequence length="816" mass="91105">MFRNYLKIARRNLFRHKSFSLINILGLTIGLTCCFLIMVFVRHELSYDQFHAKYDRIYRLNYMPKFAGFTRFIGLTPAVASPLLPDFFSEIEKSARVYRSNATIEIPNSTDPRPVKFDEERFFFADSTLPQIFSFQFIEGDARTALKQKFSVVITDQIAQKYFGTKNALGKTLLYEGKHPLKVTGVIKELPDNSHIKIDLLSDYQTMYATESELVRSNIPKNWVITHSATYVLLRPGKTAESVNARLPKFLATYADPNVSKGIEYKLQPLADIHLNADVENNPEPTGSRTYIYVFLGIGLMTLLIACINFINLSTARSLKRAREVGIRKTLGSEKAQIVFQFLGESMLLSSIALVLAIVLIALLIPVLNDLTDKNLTFSYLVENPGLVFVFVAVALVAGLLSGSYPAFFVARFQPIAKLKGSFVSGKARGGGLRQVLLGFQFIASIMLIIGAMVAFRQLQFLMEKPMGFDKDHILTASLRSEKITNLFATPNDSSYMKLKTFRDILLKNPSVKEVTFSTRQMGAGAVQRNIVPEGKTREANLFIGTVGVDFNFVKTYGLQLAAGRDFSESHATDKSAAFLINETGVKQLEWKSAQDAIGKSINLEGKQGRIIGVLKDFHNLSLQNPIQGMVMDIAQPMFTQVSIKLSPREMDKTLAYVGAEWDKYFPEKGFDYEFLDQSIAAAYATEQRLSKLIGYFAGMAVLISCLGLYGLVSIVTQQRTKEIGVRKVLGASVNSIVQLLSRDFVILVVVSLVIASPLSWYAMNKWLQDFAFKTDIAWWIFALAGLLTITVTILTVSFQSIKAALTNPVNSLRSE</sequence>
<dbReference type="GO" id="GO:0022857">
    <property type="term" value="F:transmembrane transporter activity"/>
    <property type="evidence" value="ECO:0007669"/>
    <property type="project" value="TreeGrafter"/>
</dbReference>
<dbReference type="Proteomes" id="UP001164653">
    <property type="component" value="Chromosome"/>
</dbReference>
<gene>
    <name evidence="9" type="ORF">ON006_19265</name>
</gene>
<evidence type="ECO:0000256" key="1">
    <source>
        <dbReference type="ARBA" id="ARBA00004651"/>
    </source>
</evidence>
<feature type="domain" description="MacB-like periplasmic core" evidence="8">
    <location>
        <begin position="472"/>
        <end position="635"/>
    </location>
</feature>
<dbReference type="InterPro" id="IPR025857">
    <property type="entry name" value="MacB_PCD"/>
</dbReference>
<evidence type="ECO:0000256" key="3">
    <source>
        <dbReference type="ARBA" id="ARBA00022692"/>
    </source>
</evidence>
<accession>A0A9E8SIL3</accession>
<keyword evidence="3 6" id="KW-0812">Transmembrane</keyword>
<evidence type="ECO:0000256" key="4">
    <source>
        <dbReference type="ARBA" id="ARBA00022989"/>
    </source>
</evidence>
<dbReference type="GO" id="GO:0005886">
    <property type="term" value="C:plasma membrane"/>
    <property type="evidence" value="ECO:0007669"/>
    <property type="project" value="UniProtKB-SubCell"/>
</dbReference>
<organism evidence="9 10">
    <name type="scientific">Dyadobacter pollutisoli</name>
    <dbReference type="NCBI Taxonomy" id="2910158"/>
    <lineage>
        <taxon>Bacteria</taxon>
        <taxon>Pseudomonadati</taxon>
        <taxon>Bacteroidota</taxon>
        <taxon>Cytophagia</taxon>
        <taxon>Cytophagales</taxon>
        <taxon>Spirosomataceae</taxon>
        <taxon>Dyadobacter</taxon>
    </lineage>
</organism>
<name>A0A9E8SIL3_9BACT</name>
<evidence type="ECO:0000256" key="2">
    <source>
        <dbReference type="ARBA" id="ARBA00022475"/>
    </source>
</evidence>
<dbReference type="PANTHER" id="PTHR30572">
    <property type="entry name" value="MEMBRANE COMPONENT OF TRANSPORTER-RELATED"/>
    <property type="match status" value="1"/>
</dbReference>
<feature type="transmembrane region" description="Helical" evidence="6">
    <location>
        <begin position="693"/>
        <end position="713"/>
    </location>
</feature>
<feature type="transmembrane region" description="Helical" evidence="6">
    <location>
        <begin position="21"/>
        <end position="41"/>
    </location>
</feature>
<evidence type="ECO:0000256" key="5">
    <source>
        <dbReference type="ARBA" id="ARBA00023136"/>
    </source>
</evidence>
<feature type="transmembrane region" description="Helical" evidence="6">
    <location>
        <begin position="347"/>
        <end position="368"/>
    </location>
</feature>
<evidence type="ECO:0000259" key="8">
    <source>
        <dbReference type="Pfam" id="PF12704"/>
    </source>
</evidence>
<feature type="domain" description="ABC3 transporter permease C-terminal" evidence="7">
    <location>
        <begin position="697"/>
        <end position="807"/>
    </location>
</feature>
<feature type="domain" description="ABC3 transporter permease C-terminal" evidence="7">
    <location>
        <begin position="298"/>
        <end position="415"/>
    </location>
</feature>
<dbReference type="KEGG" id="dpf:ON006_19265"/>
<evidence type="ECO:0000256" key="6">
    <source>
        <dbReference type="SAM" id="Phobius"/>
    </source>
</evidence>
<dbReference type="InterPro" id="IPR003838">
    <property type="entry name" value="ABC3_permease_C"/>
</dbReference>
<keyword evidence="5 6" id="KW-0472">Membrane</keyword>
<evidence type="ECO:0000313" key="10">
    <source>
        <dbReference type="Proteomes" id="UP001164653"/>
    </source>
</evidence>
<evidence type="ECO:0000259" key="7">
    <source>
        <dbReference type="Pfam" id="PF02687"/>
    </source>
</evidence>
<dbReference type="RefSeq" id="WP_244821002.1">
    <property type="nucleotide sequence ID" value="NZ_CP112998.1"/>
</dbReference>
<protein>
    <submittedName>
        <fullName evidence="9">ABC transporter permease</fullName>
    </submittedName>
</protein>
<comment type="subcellular location">
    <subcellularLocation>
        <location evidence="1">Cell membrane</location>
        <topology evidence="1">Multi-pass membrane protein</topology>
    </subcellularLocation>
</comment>
<keyword evidence="10" id="KW-1185">Reference proteome</keyword>
<dbReference type="EMBL" id="CP112998">
    <property type="protein sequence ID" value="WAC09888.1"/>
    <property type="molecule type" value="Genomic_DNA"/>
</dbReference>
<dbReference type="Pfam" id="PF12704">
    <property type="entry name" value="MacB_PCD"/>
    <property type="match status" value="2"/>
</dbReference>
<dbReference type="PANTHER" id="PTHR30572:SF18">
    <property type="entry name" value="ABC-TYPE MACROLIDE FAMILY EXPORT SYSTEM PERMEASE COMPONENT 2"/>
    <property type="match status" value="1"/>
</dbReference>
<dbReference type="Pfam" id="PF02687">
    <property type="entry name" value="FtsX"/>
    <property type="match status" value="2"/>
</dbReference>
<evidence type="ECO:0000313" key="9">
    <source>
        <dbReference type="EMBL" id="WAC09888.1"/>
    </source>
</evidence>
<feature type="domain" description="MacB-like periplasmic core" evidence="8">
    <location>
        <begin position="20"/>
        <end position="248"/>
    </location>
</feature>
<feature type="transmembrane region" description="Helical" evidence="6">
    <location>
        <begin position="388"/>
        <end position="411"/>
    </location>
</feature>
<reference evidence="9" key="1">
    <citation type="submission" date="2022-11" db="EMBL/GenBank/DDBJ databases">
        <title>Dyadobacter pollutisoli sp. nov., isolated from plastic dumped soil.</title>
        <authorList>
            <person name="Kim J.M."/>
            <person name="Kim K.R."/>
            <person name="Lee J.K."/>
            <person name="Hao L."/>
            <person name="Jeon C.O."/>
        </authorList>
    </citation>
    <scope>NUCLEOTIDE SEQUENCE</scope>
    <source>
        <strain evidence="9">U1</strain>
    </source>
</reference>
<dbReference type="InterPro" id="IPR050250">
    <property type="entry name" value="Macrolide_Exporter_MacB"/>
</dbReference>
<proteinExistence type="predicted"/>
<keyword evidence="2" id="KW-1003">Cell membrane</keyword>
<keyword evidence="4 6" id="KW-1133">Transmembrane helix</keyword>
<dbReference type="AlphaFoldDB" id="A0A9E8SIL3"/>
<feature type="transmembrane region" description="Helical" evidence="6">
    <location>
        <begin position="291"/>
        <end position="313"/>
    </location>
</feature>
<feature type="transmembrane region" description="Helical" evidence="6">
    <location>
        <begin position="432"/>
        <end position="456"/>
    </location>
</feature>
<feature type="transmembrane region" description="Helical" evidence="6">
    <location>
        <begin position="777"/>
        <end position="799"/>
    </location>
</feature>
<feature type="transmembrane region" description="Helical" evidence="6">
    <location>
        <begin position="745"/>
        <end position="765"/>
    </location>
</feature>